<dbReference type="PANTHER" id="PTHR28575">
    <property type="entry name" value="MEIOSIS-SPECIFIC PROTEIN MEI4"/>
    <property type="match status" value="1"/>
</dbReference>
<dbReference type="InterPro" id="IPR025888">
    <property type="entry name" value="MEI4"/>
</dbReference>
<keyword evidence="4" id="KW-1185">Reference proteome</keyword>
<dbReference type="GO" id="GO:0007129">
    <property type="term" value="P:homologous chromosome pairing at meiosis"/>
    <property type="evidence" value="ECO:0007669"/>
    <property type="project" value="TreeGrafter"/>
</dbReference>
<protein>
    <submittedName>
        <fullName evidence="3">Uncharacterized protein</fullName>
    </submittedName>
</protein>
<comment type="similarity">
    <text evidence="2">Belongs to the MEI4L family.</text>
</comment>
<organism evidence="3 4">
    <name type="scientific">Phrynocephalus forsythii</name>
    <dbReference type="NCBI Taxonomy" id="171643"/>
    <lineage>
        <taxon>Eukaryota</taxon>
        <taxon>Metazoa</taxon>
        <taxon>Chordata</taxon>
        <taxon>Craniata</taxon>
        <taxon>Vertebrata</taxon>
        <taxon>Euteleostomi</taxon>
        <taxon>Lepidosauria</taxon>
        <taxon>Squamata</taxon>
        <taxon>Bifurcata</taxon>
        <taxon>Unidentata</taxon>
        <taxon>Episquamata</taxon>
        <taxon>Toxicofera</taxon>
        <taxon>Iguania</taxon>
        <taxon>Acrodonta</taxon>
        <taxon>Agamidae</taxon>
        <taxon>Agaminae</taxon>
        <taxon>Phrynocephalus</taxon>
    </lineage>
</organism>
<proteinExistence type="inferred from homology"/>
<dbReference type="Proteomes" id="UP001142489">
    <property type="component" value="Unassembled WGS sequence"/>
</dbReference>
<reference evidence="3" key="1">
    <citation type="journal article" date="2023" name="DNA Res.">
        <title>Chromosome-level genome assembly of Phrynocephalus forsythii using third-generation DNA sequencing and Hi-C analysis.</title>
        <authorList>
            <person name="Qi Y."/>
            <person name="Zhao W."/>
            <person name="Zhao Y."/>
            <person name="Niu C."/>
            <person name="Cao S."/>
            <person name="Zhang Y."/>
        </authorList>
    </citation>
    <scope>NUCLEOTIDE SEQUENCE</scope>
    <source>
        <tissue evidence="3">Muscle</tissue>
    </source>
</reference>
<gene>
    <name evidence="3" type="ORF">JRQ81_006195</name>
</gene>
<comment type="caution">
    <text evidence="3">The sequence shown here is derived from an EMBL/GenBank/DDBJ whole genome shotgun (WGS) entry which is preliminary data.</text>
</comment>
<keyword evidence="1" id="KW-0469">Meiosis</keyword>
<dbReference type="GO" id="GO:0007283">
    <property type="term" value="P:spermatogenesis"/>
    <property type="evidence" value="ECO:0007669"/>
    <property type="project" value="TreeGrafter"/>
</dbReference>
<name>A0A9Q0Y3C5_9SAUR</name>
<dbReference type="PANTHER" id="PTHR28575:SF1">
    <property type="entry name" value="MEIOSIS-SPECIFIC PROTEIN MEI4"/>
    <property type="match status" value="1"/>
</dbReference>
<dbReference type="GO" id="GO:0000800">
    <property type="term" value="C:lateral element"/>
    <property type="evidence" value="ECO:0007669"/>
    <property type="project" value="TreeGrafter"/>
</dbReference>
<dbReference type="Pfam" id="PF13971">
    <property type="entry name" value="Mei4"/>
    <property type="match status" value="1"/>
</dbReference>
<evidence type="ECO:0000256" key="1">
    <source>
        <dbReference type="ARBA" id="ARBA00023254"/>
    </source>
</evidence>
<dbReference type="GO" id="GO:0042138">
    <property type="term" value="P:meiotic DNA double-strand break formation"/>
    <property type="evidence" value="ECO:0007669"/>
    <property type="project" value="InterPro"/>
</dbReference>
<dbReference type="GO" id="GO:0006310">
    <property type="term" value="P:DNA recombination"/>
    <property type="evidence" value="ECO:0007669"/>
    <property type="project" value="InterPro"/>
</dbReference>
<evidence type="ECO:0000313" key="3">
    <source>
        <dbReference type="EMBL" id="KAJ7341675.1"/>
    </source>
</evidence>
<dbReference type="GO" id="GO:0048477">
    <property type="term" value="P:oogenesis"/>
    <property type="evidence" value="ECO:0007669"/>
    <property type="project" value="TreeGrafter"/>
</dbReference>
<dbReference type="EMBL" id="JAPFRF010000002">
    <property type="protein sequence ID" value="KAJ7341675.1"/>
    <property type="molecule type" value="Genomic_DNA"/>
</dbReference>
<dbReference type="AlphaFoldDB" id="A0A9Q0Y3C5"/>
<dbReference type="OrthoDB" id="6351423at2759"/>
<evidence type="ECO:0000256" key="2">
    <source>
        <dbReference type="ARBA" id="ARBA00093453"/>
    </source>
</evidence>
<evidence type="ECO:0000313" key="4">
    <source>
        <dbReference type="Proteomes" id="UP001142489"/>
    </source>
</evidence>
<sequence length="88" mass="10119">MEHREDVTWYLKASQVALALAIIRSKPPDKSSKEYAEHLAKRLLIQLDQSKERRPFSHVFASVLLSSKILECLIFKTGSCNIDRVSYL</sequence>
<accession>A0A9Q0Y3C5</accession>